<reference evidence="2" key="1">
    <citation type="journal article" date="2009" name="ISME J.">
        <title>The genome sequence of the psychrophilic archaeon, Methanococcoides burtonii: the role of genome evolution in cold adaptation.</title>
        <authorList>
            <person name="Allen M.A."/>
            <person name="Lauro F.M."/>
            <person name="Williams T.J."/>
            <person name="Burg D."/>
            <person name="Siddiqui K.S."/>
            <person name="De Francisci D."/>
            <person name="Chong K.W."/>
            <person name="Pilak O."/>
            <person name="Chew H.H."/>
            <person name="De Maere M.Z."/>
            <person name="Ting L."/>
            <person name="Katrib M."/>
            <person name="Ng C."/>
            <person name="Sowers K.R."/>
            <person name="Galperin M.Y."/>
            <person name="Anderson I.J."/>
            <person name="Ivanova N."/>
            <person name="Dalin E."/>
            <person name="Martinez M."/>
            <person name="Lapidus A."/>
            <person name="Hauser L."/>
            <person name="Land M."/>
            <person name="Thomas T."/>
            <person name="Cavicchioli R."/>
        </authorList>
    </citation>
    <scope>NUCLEOTIDE SEQUENCE [LARGE SCALE GENOMIC DNA]</scope>
    <source>
        <strain evidence="2">DSM 6242 / NBRC 107633 / OCM 468 / ACE-M</strain>
    </source>
</reference>
<accession>Q12VB9</accession>
<name>Q12VB9_METBU</name>
<dbReference type="KEGG" id="mbu:Mbur_1715"/>
<evidence type="ECO:0000313" key="2">
    <source>
        <dbReference type="Proteomes" id="UP000001979"/>
    </source>
</evidence>
<protein>
    <submittedName>
        <fullName evidence="1">Uncharacterized protein</fullName>
    </submittedName>
</protein>
<dbReference type="Proteomes" id="UP000001979">
    <property type="component" value="Chromosome"/>
</dbReference>
<dbReference type="AlphaFoldDB" id="Q12VB9"/>
<sequence length="333" mass="38458">MSSKMDENQLIKAITEKVEILHKLITSDKNNDDAINYIPSINFKFNTVIKPLGCESAKEFKSIINEILNFNKFNEVYSTKYVKKEITTILHKTLNKYDDIKPEIEQFCTTLIKNSNHEWFIISEIENIKLLNTNMPFHLIDCTIKCLSEKDIPFDIKRTEIGIFNLSESIMKPCIFTTVSAGDSEKARILALERFSNSLNLLRIYFPHFKPTLKGTLRFGMNQIYSFNKATELIETNSSLTGHPLLEEAYLDEELYTWLQQSGIKELKINNKITNIVKQCLHWLEIGLNEDLQSAKLLHFTTILESTLKLPSESTELKQRVSDRCALLLSSTY</sequence>
<keyword evidence="2" id="KW-1185">Reference proteome</keyword>
<organism evidence="1 2">
    <name type="scientific">Methanococcoides burtonii (strain DSM 6242 / NBRC 107633 / OCM 468 / ACE-M)</name>
    <dbReference type="NCBI Taxonomy" id="259564"/>
    <lineage>
        <taxon>Archaea</taxon>
        <taxon>Methanobacteriati</taxon>
        <taxon>Methanobacteriota</taxon>
        <taxon>Stenosarchaea group</taxon>
        <taxon>Methanomicrobia</taxon>
        <taxon>Methanosarcinales</taxon>
        <taxon>Methanosarcinaceae</taxon>
        <taxon>Methanococcoides</taxon>
    </lineage>
</organism>
<dbReference type="HOGENOM" id="CLU_833161_0_0_2"/>
<proteinExistence type="predicted"/>
<dbReference type="STRING" id="259564.Mbur_1715"/>
<dbReference type="EMBL" id="CP000300">
    <property type="protein sequence ID" value="ABE52607.1"/>
    <property type="molecule type" value="Genomic_DNA"/>
</dbReference>
<evidence type="ECO:0000313" key="1">
    <source>
        <dbReference type="EMBL" id="ABE52607.1"/>
    </source>
</evidence>
<gene>
    <name evidence="1" type="ordered locus">Mbur_1715</name>
</gene>